<reference evidence="4" key="1">
    <citation type="journal article" date="2010" name="Stand. Genomic Sci.">
        <title>Complete genome sequence of 'Thermobaculum terrenum' type strain (YNP1).</title>
        <authorList>
            <person name="Kiss H."/>
            <person name="Cleland D."/>
            <person name="Lapidus A."/>
            <person name="Lucas S."/>
            <person name="Glavina Del Rio T."/>
            <person name="Nolan M."/>
            <person name="Tice H."/>
            <person name="Han C."/>
            <person name="Goodwin L."/>
            <person name="Pitluck S."/>
            <person name="Liolios K."/>
            <person name="Ivanova N."/>
            <person name="Mavromatis K."/>
            <person name="Ovchinnikova G."/>
            <person name="Pati A."/>
            <person name="Chen A."/>
            <person name="Palaniappan K."/>
            <person name="Land M."/>
            <person name="Hauser L."/>
            <person name="Chang Y."/>
            <person name="Jeffries C."/>
            <person name="Lu M."/>
            <person name="Brettin T."/>
            <person name="Detter J."/>
            <person name="Goker M."/>
            <person name="Tindall B."/>
            <person name="Beck B."/>
            <person name="McDermott T."/>
            <person name="Woyke T."/>
            <person name="Bristow J."/>
            <person name="Eisen J."/>
            <person name="Markowitz V."/>
            <person name="Hugenholtz P."/>
            <person name="Kyrpides N."/>
            <person name="Klenk H."/>
            <person name="Cheng J."/>
        </authorList>
    </citation>
    <scope>NUCLEOTIDE SEQUENCE [LARGE SCALE GENOMIC DNA]</scope>
    <source>
        <strain evidence="4">ATCC BAA-798 / YNP1</strain>
    </source>
</reference>
<dbReference type="InterPro" id="IPR036291">
    <property type="entry name" value="NAD(P)-bd_dom_sf"/>
</dbReference>
<dbReference type="CDD" id="cd05233">
    <property type="entry name" value="SDR_c"/>
    <property type="match status" value="1"/>
</dbReference>
<dbReference type="KEGG" id="ttr:Tter_2773"/>
<dbReference type="InterPro" id="IPR002347">
    <property type="entry name" value="SDR_fam"/>
</dbReference>
<dbReference type="EMBL" id="CP001826">
    <property type="protein sequence ID" value="ACZ43658.1"/>
    <property type="molecule type" value="Genomic_DNA"/>
</dbReference>
<dbReference type="SUPFAM" id="SSF51735">
    <property type="entry name" value="NAD(P)-binding Rossmann-fold domains"/>
    <property type="match status" value="1"/>
</dbReference>
<dbReference type="PANTHER" id="PTHR43477:SF1">
    <property type="entry name" value="DIHYDROANTICAPSIN 7-DEHYDROGENASE"/>
    <property type="match status" value="1"/>
</dbReference>
<sequence length="253" mass="26195">MSRLQDKIALITGAGSGMGKAMAERFAAEGAHVIVSDVIEERVTSTVEGINAKGHSARGVVVDVSNEEQVAHMVQEVLSQEGRIDVLCNNAGIMDGMQPLGDTSDELLHRVLGVNLFGPIYLTRAVLPSMLERGGGSIVNTASVAGLFGGRAGAAYTISKHGLVGLTRSVAAEYWDQGIRCNAICPGAVATAIGMGSATPNLKVTEMVQKLSAAHGKIGQPEEIANLALFLASDEASFINGAIIVADGGWTVL</sequence>
<dbReference type="PRINTS" id="PR00080">
    <property type="entry name" value="SDRFAMILY"/>
</dbReference>
<protein>
    <submittedName>
        <fullName evidence="3">Short-chain dehydrogenase/reductase SDR</fullName>
    </submittedName>
</protein>
<dbReference type="OrthoDB" id="9803333at2"/>
<organism evidence="3 4">
    <name type="scientific">Thermobaculum terrenum (strain ATCC BAA-798 / CCMEE 7001 / YNP1)</name>
    <dbReference type="NCBI Taxonomy" id="525904"/>
    <lineage>
        <taxon>Bacteria</taxon>
        <taxon>Bacillati</taxon>
        <taxon>Chloroflexota</taxon>
        <taxon>Chloroflexia</taxon>
        <taxon>Candidatus Thermobaculales</taxon>
        <taxon>Candidatus Thermobaculaceae</taxon>
        <taxon>Thermobaculum</taxon>
    </lineage>
</organism>
<name>D1CIT8_THET1</name>
<dbReference type="Proteomes" id="UP000000323">
    <property type="component" value="Chromosome 2"/>
</dbReference>
<dbReference type="PRINTS" id="PR00081">
    <property type="entry name" value="GDHRDH"/>
</dbReference>
<dbReference type="RefSeq" id="WP_012876689.1">
    <property type="nucleotide sequence ID" value="NC_013526.1"/>
</dbReference>
<comment type="similarity">
    <text evidence="1">Belongs to the short-chain dehydrogenases/reductases (SDR) family.</text>
</comment>
<evidence type="ECO:0000256" key="1">
    <source>
        <dbReference type="ARBA" id="ARBA00006484"/>
    </source>
</evidence>
<gene>
    <name evidence="3" type="ordered locus">Tter_2773</name>
</gene>
<dbReference type="FunFam" id="3.40.50.720:FF:000084">
    <property type="entry name" value="Short-chain dehydrogenase reductase"/>
    <property type="match status" value="1"/>
</dbReference>
<evidence type="ECO:0000313" key="3">
    <source>
        <dbReference type="EMBL" id="ACZ43658.1"/>
    </source>
</evidence>
<evidence type="ECO:0000313" key="4">
    <source>
        <dbReference type="Proteomes" id="UP000000323"/>
    </source>
</evidence>
<dbReference type="PROSITE" id="PS00061">
    <property type="entry name" value="ADH_SHORT"/>
    <property type="match status" value="1"/>
</dbReference>
<keyword evidence="4" id="KW-1185">Reference proteome</keyword>
<dbReference type="AlphaFoldDB" id="D1CIT8"/>
<dbReference type="HOGENOM" id="CLU_010194_2_10_0"/>
<dbReference type="Pfam" id="PF13561">
    <property type="entry name" value="adh_short_C2"/>
    <property type="match status" value="1"/>
</dbReference>
<dbReference type="STRING" id="525904.Tter_2773"/>
<dbReference type="InterPro" id="IPR051122">
    <property type="entry name" value="SDR_DHRS6-like"/>
</dbReference>
<dbReference type="PANTHER" id="PTHR43477">
    <property type="entry name" value="DIHYDROANTICAPSIN 7-DEHYDROGENASE"/>
    <property type="match status" value="1"/>
</dbReference>
<dbReference type="GO" id="GO:0016491">
    <property type="term" value="F:oxidoreductase activity"/>
    <property type="evidence" value="ECO:0007669"/>
    <property type="project" value="UniProtKB-KW"/>
</dbReference>
<dbReference type="eggNOG" id="COG1028">
    <property type="taxonomic scope" value="Bacteria"/>
</dbReference>
<evidence type="ECO:0000256" key="2">
    <source>
        <dbReference type="ARBA" id="ARBA00023002"/>
    </source>
</evidence>
<keyword evidence="2" id="KW-0560">Oxidoreductase</keyword>
<proteinExistence type="inferred from homology"/>
<accession>D1CIT8</accession>
<dbReference type="InterPro" id="IPR020904">
    <property type="entry name" value="Sc_DH/Rdtase_CS"/>
</dbReference>
<dbReference type="NCBIfam" id="NF005559">
    <property type="entry name" value="PRK07231.1"/>
    <property type="match status" value="1"/>
</dbReference>
<dbReference type="Gene3D" id="3.40.50.720">
    <property type="entry name" value="NAD(P)-binding Rossmann-like Domain"/>
    <property type="match status" value="1"/>
</dbReference>